<dbReference type="PANTHER" id="PTHR33387">
    <property type="entry name" value="RMLC-LIKE JELLY ROLL FOLD PROTEIN"/>
    <property type="match status" value="1"/>
</dbReference>
<organism evidence="2">
    <name type="scientific">marine metagenome</name>
    <dbReference type="NCBI Taxonomy" id="408172"/>
    <lineage>
        <taxon>unclassified sequences</taxon>
        <taxon>metagenomes</taxon>
        <taxon>ecological metagenomes</taxon>
    </lineage>
</organism>
<dbReference type="Pfam" id="PF06172">
    <property type="entry name" value="Cupin_5"/>
    <property type="match status" value="1"/>
</dbReference>
<sequence length="186" mass="21236">MSRYITLLLFIGLAWGQSQDLSVDELIKHLDLEPHPAGGLFFRQTYKSDGVIPKSVLPKDYHGDRNYNTLIYSLLPEGAKIKFHKLHSDETLHFYIGGPMTIVQISPKGEVEQIILGQEIFKRHQLQHIIPAGYWFGIYSLKGSKYSLYGASVSPGFEYDDFIDGDKEQLLKQFPNAKDIINFIMD</sequence>
<dbReference type="CDD" id="cd06121">
    <property type="entry name" value="cupin_YML079wp"/>
    <property type="match status" value="1"/>
</dbReference>
<dbReference type="AlphaFoldDB" id="A0A382KUF5"/>
<dbReference type="InterPro" id="IPR009327">
    <property type="entry name" value="Cupin_DUF985"/>
</dbReference>
<reference evidence="2" key="1">
    <citation type="submission" date="2018-05" db="EMBL/GenBank/DDBJ databases">
        <authorList>
            <person name="Lanie J.A."/>
            <person name="Ng W.-L."/>
            <person name="Kazmierczak K.M."/>
            <person name="Andrzejewski T.M."/>
            <person name="Davidsen T.M."/>
            <person name="Wayne K.J."/>
            <person name="Tettelin H."/>
            <person name="Glass J.I."/>
            <person name="Rusch D."/>
            <person name="Podicherti R."/>
            <person name="Tsui H.-C.T."/>
            <person name="Winkler M.E."/>
        </authorList>
    </citation>
    <scope>NUCLEOTIDE SEQUENCE</scope>
</reference>
<evidence type="ECO:0000259" key="1">
    <source>
        <dbReference type="Pfam" id="PF06172"/>
    </source>
</evidence>
<gene>
    <name evidence="2" type="ORF">METZ01_LOCUS279271</name>
</gene>
<proteinExistence type="predicted"/>
<dbReference type="Gene3D" id="2.60.120.10">
    <property type="entry name" value="Jelly Rolls"/>
    <property type="match status" value="1"/>
</dbReference>
<dbReference type="PANTHER" id="PTHR33387:SF3">
    <property type="entry name" value="DUF985 DOMAIN-CONTAINING PROTEIN"/>
    <property type="match status" value="1"/>
</dbReference>
<dbReference type="SUPFAM" id="SSF51182">
    <property type="entry name" value="RmlC-like cupins"/>
    <property type="match status" value="1"/>
</dbReference>
<dbReference type="InterPro" id="IPR039935">
    <property type="entry name" value="YML079W-like"/>
</dbReference>
<accession>A0A382KUF5</accession>
<dbReference type="InterPro" id="IPR014710">
    <property type="entry name" value="RmlC-like_jellyroll"/>
</dbReference>
<feature type="domain" description="DUF985" evidence="1">
    <location>
        <begin position="25"/>
        <end position="162"/>
    </location>
</feature>
<name>A0A382KUF5_9ZZZZ</name>
<dbReference type="EMBL" id="UINC01082025">
    <property type="protein sequence ID" value="SVC26417.1"/>
    <property type="molecule type" value="Genomic_DNA"/>
</dbReference>
<evidence type="ECO:0000313" key="2">
    <source>
        <dbReference type="EMBL" id="SVC26417.1"/>
    </source>
</evidence>
<protein>
    <recommendedName>
        <fullName evidence="1">DUF985 domain-containing protein</fullName>
    </recommendedName>
</protein>
<dbReference type="InterPro" id="IPR011051">
    <property type="entry name" value="RmlC_Cupin_sf"/>
</dbReference>